<organism evidence="1 2">
    <name type="scientific">Leptospira kmetyi</name>
    <dbReference type="NCBI Taxonomy" id="408139"/>
    <lineage>
        <taxon>Bacteria</taxon>
        <taxon>Pseudomonadati</taxon>
        <taxon>Spirochaetota</taxon>
        <taxon>Spirochaetia</taxon>
        <taxon>Leptospirales</taxon>
        <taxon>Leptospiraceae</taxon>
        <taxon>Leptospira</taxon>
    </lineage>
</organism>
<protein>
    <recommendedName>
        <fullName evidence="3">YceK/YidQ family lipoprotein</fullName>
    </recommendedName>
</protein>
<evidence type="ECO:0008006" key="3">
    <source>
        <dbReference type="Google" id="ProtNLM"/>
    </source>
</evidence>
<gene>
    <name evidence="1" type="ORF">CH378_08015</name>
</gene>
<evidence type="ECO:0000313" key="1">
    <source>
        <dbReference type="EMBL" id="PJZ30364.1"/>
    </source>
</evidence>
<proteinExistence type="predicted"/>
<evidence type="ECO:0000313" key="2">
    <source>
        <dbReference type="Proteomes" id="UP000231919"/>
    </source>
</evidence>
<reference evidence="1 2" key="1">
    <citation type="submission" date="2017-07" db="EMBL/GenBank/DDBJ databases">
        <title>Leptospira spp. isolated from tropical soils.</title>
        <authorList>
            <person name="Thibeaux R."/>
            <person name="Iraola G."/>
            <person name="Ferres I."/>
            <person name="Bierque E."/>
            <person name="Girault D."/>
            <person name="Soupe-Gilbert M.-E."/>
            <person name="Picardeau M."/>
            <person name="Goarant C."/>
        </authorList>
    </citation>
    <scope>NUCLEOTIDE SEQUENCE [LARGE SCALE GENOMIC DNA]</scope>
    <source>
        <strain evidence="1 2">JW2-C-B1</strain>
    </source>
</reference>
<dbReference type="EMBL" id="NPDP01000011">
    <property type="protein sequence ID" value="PJZ30364.1"/>
    <property type="molecule type" value="Genomic_DNA"/>
</dbReference>
<comment type="caution">
    <text evidence="1">The sequence shown here is derived from an EMBL/GenBank/DDBJ whole genome shotgun (WGS) entry which is preliminary data.</text>
</comment>
<keyword evidence="2" id="KW-1185">Reference proteome</keyword>
<dbReference type="Proteomes" id="UP000231919">
    <property type="component" value="Unassembled WGS sequence"/>
</dbReference>
<sequence>MKIFGHKNKKKRIWKLIHVFVMALLLFCIGMDTVIDTVDICNGDWSYKKLTINPVSPFQNVREHDDLFTGSYFEAQTNGDFEVEFLPFFVFQLIPSEALVQFFTESRKNHSLQLLNHSLISLPPPTTSFKA</sequence>
<name>A0ABX4NAF6_9LEPT</name>
<accession>A0ABX4NAF6</accession>